<protein>
    <recommendedName>
        <fullName evidence="3">Ubiquitin-like protease family profile domain-containing protein</fullName>
    </recommendedName>
</protein>
<comment type="caution">
    <text evidence="1">The sequence shown here is derived from an EMBL/GenBank/DDBJ whole genome shotgun (WGS) entry which is preliminary data.</text>
</comment>
<gene>
    <name evidence="1" type="ORF">H5410_036012</name>
</gene>
<dbReference type="AlphaFoldDB" id="A0A9J5Y6B7"/>
<dbReference type="EMBL" id="JACXVP010000007">
    <property type="protein sequence ID" value="KAG5594780.1"/>
    <property type="molecule type" value="Genomic_DNA"/>
</dbReference>
<dbReference type="Gene3D" id="3.40.395.10">
    <property type="entry name" value="Adenoviral Proteinase, Chain A"/>
    <property type="match status" value="1"/>
</dbReference>
<evidence type="ECO:0000313" key="1">
    <source>
        <dbReference type="EMBL" id="KAG5594780.1"/>
    </source>
</evidence>
<reference evidence="1 2" key="1">
    <citation type="submission" date="2020-09" db="EMBL/GenBank/DDBJ databases">
        <title>De no assembly of potato wild relative species, Solanum commersonii.</title>
        <authorList>
            <person name="Cho K."/>
        </authorList>
    </citation>
    <scope>NUCLEOTIDE SEQUENCE [LARGE SCALE GENOMIC DNA]</scope>
    <source>
        <strain evidence="1">LZ3.2</strain>
        <tissue evidence="1">Leaf</tissue>
    </source>
</reference>
<sequence length="271" mass="31639">IDALLAGLHSPLNVKPLRAISNKGKEKFNLDVRPSSPFDEYGISYQPMSDLLEEYSKWISKGFPKTHDIKKPNDDKYRAKSSLFVFGQMDFVVAFYRDKNWFYAISQPKKCWTDKHIYVVFYYLRKKSKLHSPNQYRFTTVNCLFKTYINNAQTRYYCNPPDDNLSTHEHMEHGAVVSTFERLIKNIINGFSISVGLSWHLVNDVYILVNSDEKFHWVLVVFALKERPIRVYDTSLSTRKKVPSAEIKKLATMLPSYIHDSGFLNQSERTN</sequence>
<proteinExistence type="predicted"/>
<name>A0A9J5Y6B7_SOLCO</name>
<dbReference type="PANTHER" id="PTHR31470">
    <property type="entry name" value="CYSTEINE PROTEINASES SUPERFAMILY PROTEIN-RELATED-RELATED"/>
    <property type="match status" value="1"/>
</dbReference>
<evidence type="ECO:0008006" key="3">
    <source>
        <dbReference type="Google" id="ProtNLM"/>
    </source>
</evidence>
<accession>A0A9J5Y6B7</accession>
<dbReference type="PANTHER" id="PTHR31470:SF46">
    <property type="entry name" value="ULP1 PROTEASE FAMILY, C-TERMINAL CATALYTIC DOMAIN CONTAINING PROTEIN"/>
    <property type="match status" value="1"/>
</dbReference>
<keyword evidence="2" id="KW-1185">Reference proteome</keyword>
<dbReference type="Proteomes" id="UP000824120">
    <property type="component" value="Chromosome 7"/>
</dbReference>
<dbReference type="InterPro" id="IPR038765">
    <property type="entry name" value="Papain-like_cys_pep_sf"/>
</dbReference>
<dbReference type="OrthoDB" id="1304672at2759"/>
<dbReference type="SUPFAM" id="SSF54001">
    <property type="entry name" value="Cysteine proteinases"/>
    <property type="match status" value="1"/>
</dbReference>
<feature type="non-terminal residue" evidence="1">
    <location>
        <position position="271"/>
    </location>
</feature>
<evidence type="ECO:0000313" key="2">
    <source>
        <dbReference type="Proteomes" id="UP000824120"/>
    </source>
</evidence>
<organism evidence="1 2">
    <name type="scientific">Solanum commersonii</name>
    <name type="common">Commerson's wild potato</name>
    <name type="synonym">Commerson's nightshade</name>
    <dbReference type="NCBI Taxonomy" id="4109"/>
    <lineage>
        <taxon>Eukaryota</taxon>
        <taxon>Viridiplantae</taxon>
        <taxon>Streptophyta</taxon>
        <taxon>Embryophyta</taxon>
        <taxon>Tracheophyta</taxon>
        <taxon>Spermatophyta</taxon>
        <taxon>Magnoliopsida</taxon>
        <taxon>eudicotyledons</taxon>
        <taxon>Gunneridae</taxon>
        <taxon>Pentapetalae</taxon>
        <taxon>asterids</taxon>
        <taxon>lamiids</taxon>
        <taxon>Solanales</taxon>
        <taxon>Solanaceae</taxon>
        <taxon>Solanoideae</taxon>
        <taxon>Solaneae</taxon>
        <taxon>Solanum</taxon>
    </lineage>
</organism>